<evidence type="ECO:0000259" key="7">
    <source>
        <dbReference type="PROSITE" id="PS50110"/>
    </source>
</evidence>
<evidence type="ECO:0000313" key="9">
    <source>
        <dbReference type="Proteomes" id="UP001344632"/>
    </source>
</evidence>
<comment type="caution">
    <text evidence="8">The sequence shown here is derived from an EMBL/GenBank/DDBJ whole genome shotgun (WGS) entry which is preliminary data.</text>
</comment>
<keyword evidence="5" id="KW-0175">Coiled coil</keyword>
<evidence type="ECO:0000256" key="1">
    <source>
        <dbReference type="ARBA" id="ARBA00023015"/>
    </source>
</evidence>
<organism evidence="8 9">
    <name type="scientific">Paenibacillus dokdonensis</name>
    <dbReference type="NCBI Taxonomy" id="2567944"/>
    <lineage>
        <taxon>Bacteria</taxon>
        <taxon>Bacillati</taxon>
        <taxon>Bacillota</taxon>
        <taxon>Bacilli</taxon>
        <taxon>Bacillales</taxon>
        <taxon>Paenibacillaceae</taxon>
        <taxon>Paenibacillus</taxon>
    </lineage>
</organism>
<evidence type="ECO:0000256" key="4">
    <source>
        <dbReference type="PROSITE-ProRule" id="PRU00169"/>
    </source>
</evidence>
<dbReference type="Proteomes" id="UP001344632">
    <property type="component" value="Unassembled WGS sequence"/>
</dbReference>
<dbReference type="Pfam" id="PF12833">
    <property type="entry name" value="HTH_18"/>
    <property type="match status" value="1"/>
</dbReference>
<dbReference type="PROSITE" id="PS00041">
    <property type="entry name" value="HTH_ARAC_FAMILY_1"/>
    <property type="match status" value="1"/>
</dbReference>
<dbReference type="PROSITE" id="PS50110">
    <property type="entry name" value="RESPONSE_REGULATORY"/>
    <property type="match status" value="1"/>
</dbReference>
<dbReference type="InterPro" id="IPR020449">
    <property type="entry name" value="Tscrpt_reg_AraC-type_HTH"/>
</dbReference>
<reference evidence="8 9" key="1">
    <citation type="submission" date="2023-03" db="EMBL/GenBank/DDBJ databases">
        <title>Bacillus Genome Sequencing.</title>
        <authorList>
            <person name="Dunlap C."/>
        </authorList>
    </citation>
    <scope>NUCLEOTIDE SEQUENCE [LARGE SCALE GENOMIC DNA]</scope>
    <source>
        <strain evidence="8 9">BD-525</strain>
    </source>
</reference>
<evidence type="ECO:0000256" key="3">
    <source>
        <dbReference type="ARBA" id="ARBA00023163"/>
    </source>
</evidence>
<dbReference type="Gene3D" id="3.40.50.2300">
    <property type="match status" value="1"/>
</dbReference>
<dbReference type="InterPro" id="IPR009057">
    <property type="entry name" value="Homeodomain-like_sf"/>
</dbReference>
<dbReference type="SUPFAM" id="SSF46689">
    <property type="entry name" value="Homeodomain-like"/>
    <property type="match status" value="2"/>
</dbReference>
<dbReference type="SMART" id="SM00448">
    <property type="entry name" value="REC"/>
    <property type="match status" value="1"/>
</dbReference>
<proteinExistence type="predicted"/>
<dbReference type="PANTHER" id="PTHR43280:SF2">
    <property type="entry name" value="HTH-TYPE TRANSCRIPTIONAL REGULATOR EXSA"/>
    <property type="match status" value="1"/>
</dbReference>
<dbReference type="RefSeq" id="WP_326088967.1">
    <property type="nucleotide sequence ID" value="NZ_JARLKZ010000008.1"/>
</dbReference>
<keyword evidence="3" id="KW-0804">Transcription</keyword>
<dbReference type="PROSITE" id="PS01124">
    <property type="entry name" value="HTH_ARAC_FAMILY_2"/>
    <property type="match status" value="1"/>
</dbReference>
<dbReference type="PANTHER" id="PTHR43280">
    <property type="entry name" value="ARAC-FAMILY TRANSCRIPTIONAL REGULATOR"/>
    <property type="match status" value="1"/>
</dbReference>
<evidence type="ECO:0000313" key="8">
    <source>
        <dbReference type="EMBL" id="MEC0241260.1"/>
    </source>
</evidence>
<accession>A0ABU6GNG2</accession>
<evidence type="ECO:0000256" key="2">
    <source>
        <dbReference type="ARBA" id="ARBA00023125"/>
    </source>
</evidence>
<dbReference type="CDD" id="cd17536">
    <property type="entry name" value="REC_YesN-like"/>
    <property type="match status" value="1"/>
</dbReference>
<keyword evidence="9" id="KW-1185">Reference proteome</keyword>
<dbReference type="SUPFAM" id="SSF52172">
    <property type="entry name" value="CheY-like"/>
    <property type="match status" value="1"/>
</dbReference>
<dbReference type="Gene3D" id="1.10.10.60">
    <property type="entry name" value="Homeodomain-like"/>
    <property type="match status" value="2"/>
</dbReference>
<keyword evidence="4" id="KW-0597">Phosphoprotein</keyword>
<dbReference type="InterPro" id="IPR011006">
    <property type="entry name" value="CheY-like_superfamily"/>
</dbReference>
<dbReference type="EMBL" id="JARLKZ010000008">
    <property type="protein sequence ID" value="MEC0241260.1"/>
    <property type="molecule type" value="Genomic_DNA"/>
</dbReference>
<dbReference type="PRINTS" id="PR00032">
    <property type="entry name" value="HTHARAC"/>
</dbReference>
<sequence length="352" mass="41102">MFTIVTVDDEKMIKRSLRAMIERAGEPYSVIGEATNGRDALALIREHPPHLLVTDICMPEMDGLELIAEVRQQYPQTEIIVISGYGEFSYAQQALRYSVTDYLLKPIDPEEFILTLQRIRERHERDFQRLTGRSEHIWGSLDNTERIFQMIWTVQEDGLLRELEAFRNRMEAVEMDAMQAREIYLNQLMYMSQKLSEMGGLSYKPSFAQRDPSPSLEKQHEKFHTACLDMLMEVIRLRNHAQSLQIRKAIRYIDSNFQDCELSLTSAADSVSMSATYFSRFFKEETGMSFMKYVTRLRMEMAKQLLANSECMVYSVSERIGYSDYHQFAKAFKKNTGVTPTEFRKIHTFMQS</sequence>
<feature type="coiled-coil region" evidence="5">
    <location>
        <begin position="156"/>
        <end position="183"/>
    </location>
</feature>
<name>A0ABU6GNG2_9BACL</name>
<feature type="domain" description="HTH araC/xylS-type" evidence="6">
    <location>
        <begin position="247"/>
        <end position="346"/>
    </location>
</feature>
<keyword evidence="1" id="KW-0805">Transcription regulation</keyword>
<dbReference type="Pfam" id="PF00072">
    <property type="entry name" value="Response_reg"/>
    <property type="match status" value="1"/>
</dbReference>
<feature type="modified residue" description="4-aspartylphosphate" evidence="4">
    <location>
        <position position="55"/>
    </location>
</feature>
<feature type="domain" description="Response regulatory" evidence="7">
    <location>
        <begin position="3"/>
        <end position="120"/>
    </location>
</feature>
<protein>
    <submittedName>
        <fullName evidence="8">Response regulator</fullName>
    </submittedName>
</protein>
<keyword evidence="2" id="KW-0238">DNA-binding</keyword>
<dbReference type="InterPro" id="IPR001789">
    <property type="entry name" value="Sig_transdc_resp-reg_receiver"/>
</dbReference>
<dbReference type="InterPro" id="IPR018060">
    <property type="entry name" value="HTH_AraC"/>
</dbReference>
<gene>
    <name evidence="8" type="ORF">P4H66_15515</name>
</gene>
<dbReference type="InterPro" id="IPR018062">
    <property type="entry name" value="HTH_AraC-typ_CS"/>
</dbReference>
<evidence type="ECO:0000256" key="5">
    <source>
        <dbReference type="SAM" id="Coils"/>
    </source>
</evidence>
<evidence type="ECO:0000259" key="6">
    <source>
        <dbReference type="PROSITE" id="PS01124"/>
    </source>
</evidence>
<dbReference type="SMART" id="SM00342">
    <property type="entry name" value="HTH_ARAC"/>
    <property type="match status" value="1"/>
</dbReference>